<dbReference type="EMBL" id="CAJVPJ010000012">
    <property type="protein sequence ID" value="CAG8455208.1"/>
    <property type="molecule type" value="Genomic_DNA"/>
</dbReference>
<keyword evidence="8" id="KW-1185">Reference proteome</keyword>
<evidence type="ECO:0000256" key="6">
    <source>
        <dbReference type="SAM" id="MobiDB-lite"/>
    </source>
</evidence>
<keyword evidence="2" id="KW-1017">Isopeptide bond</keyword>
<comment type="caution">
    <text evidence="7">The sequence shown here is derived from an EMBL/GenBank/DDBJ whole genome shotgun (WGS) entry which is preliminary data.</text>
</comment>
<gene>
    <name evidence="7" type="ORF">POCULU_LOCUS257</name>
</gene>
<dbReference type="GO" id="GO:0031573">
    <property type="term" value="P:mitotic intra-S DNA damage checkpoint signaling"/>
    <property type="evidence" value="ECO:0007669"/>
    <property type="project" value="TreeGrafter"/>
</dbReference>
<organism evidence="7 8">
    <name type="scientific">Paraglomus occultum</name>
    <dbReference type="NCBI Taxonomy" id="144539"/>
    <lineage>
        <taxon>Eukaryota</taxon>
        <taxon>Fungi</taxon>
        <taxon>Fungi incertae sedis</taxon>
        <taxon>Mucoromycota</taxon>
        <taxon>Glomeromycotina</taxon>
        <taxon>Glomeromycetes</taxon>
        <taxon>Paraglomerales</taxon>
        <taxon>Paraglomeraceae</taxon>
        <taxon>Paraglomus</taxon>
    </lineage>
</organism>
<dbReference type="InterPro" id="IPR029448">
    <property type="entry name" value="FANCD2"/>
</dbReference>
<dbReference type="PANTHER" id="PTHR32086:SF0">
    <property type="entry name" value="FANCONI ANEMIA GROUP D2 PROTEIN"/>
    <property type="match status" value="1"/>
</dbReference>
<keyword evidence="4" id="KW-0539">Nucleus</keyword>
<evidence type="ECO:0000313" key="8">
    <source>
        <dbReference type="Proteomes" id="UP000789572"/>
    </source>
</evidence>
<dbReference type="GO" id="GO:0036297">
    <property type="term" value="P:interstrand cross-link repair"/>
    <property type="evidence" value="ECO:0007669"/>
    <property type="project" value="TreeGrafter"/>
</dbReference>
<evidence type="ECO:0000313" key="7">
    <source>
        <dbReference type="EMBL" id="CAG8455208.1"/>
    </source>
</evidence>
<dbReference type="Proteomes" id="UP000789572">
    <property type="component" value="Unassembled WGS sequence"/>
</dbReference>
<feature type="compositionally biased region" description="Polar residues" evidence="6">
    <location>
        <begin position="1359"/>
        <end position="1375"/>
    </location>
</feature>
<evidence type="ECO:0000256" key="5">
    <source>
        <dbReference type="ARBA" id="ARBA00093456"/>
    </source>
</evidence>
<feature type="compositionally biased region" description="Basic and acidic residues" evidence="6">
    <location>
        <begin position="1301"/>
        <end position="1310"/>
    </location>
</feature>
<feature type="compositionally biased region" description="Polar residues" evidence="6">
    <location>
        <begin position="799"/>
        <end position="811"/>
    </location>
</feature>
<evidence type="ECO:0000256" key="3">
    <source>
        <dbReference type="ARBA" id="ARBA00022843"/>
    </source>
</evidence>
<evidence type="ECO:0000256" key="2">
    <source>
        <dbReference type="ARBA" id="ARBA00022499"/>
    </source>
</evidence>
<dbReference type="GO" id="GO:1990918">
    <property type="term" value="P:double-strand break repair involved in meiotic recombination"/>
    <property type="evidence" value="ECO:0007669"/>
    <property type="project" value="TreeGrafter"/>
</dbReference>
<dbReference type="GO" id="GO:0070182">
    <property type="term" value="F:DNA polymerase binding"/>
    <property type="evidence" value="ECO:0007669"/>
    <property type="project" value="TreeGrafter"/>
</dbReference>
<accession>A0A9N8VML4</accession>
<dbReference type="GO" id="GO:0000793">
    <property type="term" value="C:condensed chromosome"/>
    <property type="evidence" value="ECO:0007669"/>
    <property type="project" value="TreeGrafter"/>
</dbReference>
<dbReference type="OrthoDB" id="27031at2759"/>
<dbReference type="GO" id="GO:0007129">
    <property type="term" value="P:homologous chromosome pairing at meiosis"/>
    <property type="evidence" value="ECO:0007669"/>
    <property type="project" value="TreeGrafter"/>
</dbReference>
<feature type="compositionally biased region" description="Acidic residues" evidence="6">
    <location>
        <begin position="1450"/>
        <end position="1464"/>
    </location>
</feature>
<protein>
    <submittedName>
        <fullName evidence="7">8043_t:CDS:1</fullName>
    </submittedName>
</protein>
<feature type="region of interest" description="Disordered" evidence="6">
    <location>
        <begin position="1301"/>
        <end position="1489"/>
    </location>
</feature>
<evidence type="ECO:0000256" key="1">
    <source>
        <dbReference type="ARBA" id="ARBA00004123"/>
    </source>
</evidence>
<feature type="region of interest" description="Disordered" evidence="6">
    <location>
        <begin position="787"/>
        <end position="821"/>
    </location>
</feature>
<feature type="compositionally biased region" description="Acidic residues" evidence="6">
    <location>
        <begin position="1410"/>
        <end position="1432"/>
    </location>
</feature>
<comment type="similarity">
    <text evidence="5">Belongs to the Fanconi anemia protein FANCD2 family.</text>
</comment>
<dbReference type="GO" id="GO:0005634">
    <property type="term" value="C:nucleus"/>
    <property type="evidence" value="ECO:0007669"/>
    <property type="project" value="UniProtKB-SubCell"/>
</dbReference>
<reference evidence="7" key="1">
    <citation type="submission" date="2021-06" db="EMBL/GenBank/DDBJ databases">
        <authorList>
            <person name="Kallberg Y."/>
            <person name="Tangrot J."/>
            <person name="Rosling A."/>
        </authorList>
    </citation>
    <scope>NUCLEOTIDE SEQUENCE</scope>
    <source>
        <strain evidence="7">IA702</strain>
    </source>
</reference>
<name>A0A9N8VML4_9GLOM</name>
<feature type="compositionally biased region" description="Low complexity" evidence="6">
    <location>
        <begin position="1435"/>
        <end position="1445"/>
    </location>
</feature>
<dbReference type="PANTHER" id="PTHR32086">
    <property type="entry name" value="FANCONI ANEMIA GROUP D2 PROTEIN"/>
    <property type="match status" value="1"/>
</dbReference>
<evidence type="ECO:0000256" key="4">
    <source>
        <dbReference type="ARBA" id="ARBA00023242"/>
    </source>
</evidence>
<comment type="subcellular location">
    <subcellularLocation>
        <location evidence="1">Nucleus</location>
    </subcellularLocation>
</comment>
<dbReference type="Pfam" id="PF14631">
    <property type="entry name" value="FancD2"/>
    <property type="match status" value="2"/>
</dbReference>
<sequence length="1489" mass="167498">MSLTKDQDISTQEDVFLKLAQDAGFRICSDGSMKLVVEPAVYRRELAQRLRAHSECPSPLPERFCNAFQNYVEDPTVLRACLLPLSIDVSGRTRYAPTESLVRLLLTIDIVQPLLLDMLLEKLPEFLSDSVESPLPRLILHQMKWLDHIVESQRLASKIAEIITVTPLGIQKEIITSLPEIISDSKQVEIGKELKDLMEENCQLTVPILDALANFTLTDDLLRDVRETIIDRLESADIEDLPVVIKFILQTATGNDAERIVEHIRQKLDFRSIMQLRHADIDDKPRSAVPKKERIPEALILESLRIGIQFHKFIKDAWIKTITDVDKAADHKVIDIVVLIIIHSIPSMRKKIQTVFRKKTASGLFSKQLLQETILCHADGLKDYFNSILSLSESLLRSSQQQSVIAPIACALYLSSFKAFDAYHRQEVVGSLVTHIGSGSQTEVNSAMSVLLHIDANQGLGSGGLLAEISIVIQKQLTNPSERYKQIGVVGALALVQTLGSKDASRNLNGPSSSCSDSNPQEITQVPLLNSAVENLEKLRIHCSRSMKCLSLAYDELAYLVASGCLDERLVMWIKEKLTTPFADIYLCDADDAGNLQTSAAHLDGLPIEIWMHLDEPDSVFVNLYPFLCAPLVSSDVHASSRRDWIVCMCSMFKLIQACEKANNNGQLESIDALLGCGLLMYERKAEIWDTKETETKTAHIIACNALFFAINWYREIINAFCGQLIDDFREKIILRLRHITELEDLLDKLIESVPSFQPLGYGQIQKTNDAEHRILVLNETDSQRTLGRSRRTKMRGANTKSMRSNDNINESQDKSTNDNTLAGKSVTLADIKPYMREFGLDVYSLLQYCELNLHTVAVEDVEQKSKSTKSQDKNVKLREREMIYLLDDLIRKLEFKLSSSESPKSIKKSSRLNVEAKDMGFSSIARANAIDIVNAVIGILPHILRHMESVYNLLDPESDDVIDEESTTINRCSELLLDVLERVIMWTELRNSDNEDCLLNLLKCIAFSSHSSIPTEMQQLNDLAQNAFDQMQKYAYRIPTLKAAILLHKILGSIADIGNGCNELRNKCGEIARYLLSRSWTDDKELKAEFIVYLIQMDVKHSADVVTRVENYATAVIPAFIESDADILVANPLLNRDTFAHFYKAILLEIDEVIDAYNPVNFESEQETVRFFFRMTSCWKSLISVIKTNQKRAVLSVVLKYGGRYVDLFVKKVLPFMDKNFKSHRDDVLKIFKDFQNGTRVIQALCSHVKVVKDTTLASLVPKVKRSLETVIFQVKGMLLHNDCPSDAFFMGNLKHRDLEGREVSADMPREEDDKENEDTGTHDDCDTGSDADVSDKDETCVNNGVTNDENEGRGSDTESNVLQETRCPNNKATSIKEMPQKVSKKKSRGQISNSKSAKARSPSAYQYSDEEETESIVYDDVDLSNDDERDASDNSGDVSGDSDIAMFIDDEADVDGDEEDNNSSETSPKRKMSGESSLSKQSKRLCK</sequence>
<proteinExistence type="inferred from homology"/>
<keyword evidence="3" id="KW-0832">Ubl conjugation</keyword>